<dbReference type="GO" id="GO:0046872">
    <property type="term" value="F:metal ion binding"/>
    <property type="evidence" value="ECO:0007669"/>
    <property type="project" value="UniProtKB-KW"/>
</dbReference>
<evidence type="ECO:0000256" key="1">
    <source>
        <dbReference type="ARBA" id="ARBA00000843"/>
    </source>
</evidence>
<dbReference type="EC" id="3.2.2.31" evidence="5"/>
<evidence type="ECO:0000256" key="15">
    <source>
        <dbReference type="SAM" id="MobiDB-lite"/>
    </source>
</evidence>
<dbReference type="InterPro" id="IPR003651">
    <property type="entry name" value="Endonuclease3_FeS-loop_motif"/>
</dbReference>
<dbReference type="InterPro" id="IPR000445">
    <property type="entry name" value="HhH_motif"/>
</dbReference>
<dbReference type="GO" id="GO:0034039">
    <property type="term" value="F:8-oxo-7,8-dihydroguanine DNA N-glycosylase activity"/>
    <property type="evidence" value="ECO:0007669"/>
    <property type="project" value="TreeGrafter"/>
</dbReference>
<dbReference type="InterPro" id="IPR004035">
    <property type="entry name" value="Endouclease-III_FeS-bd_BS"/>
</dbReference>
<comment type="similarity">
    <text evidence="4">Belongs to the Nth/MutY family.</text>
</comment>
<keyword evidence="10 17" id="KW-0378">Hydrolase</keyword>
<dbReference type="CDD" id="cd00056">
    <property type="entry name" value="ENDO3c"/>
    <property type="match status" value="1"/>
</dbReference>
<evidence type="ECO:0000256" key="8">
    <source>
        <dbReference type="ARBA" id="ARBA00022723"/>
    </source>
</evidence>
<dbReference type="GO" id="GO:0032357">
    <property type="term" value="F:oxidized purine DNA binding"/>
    <property type="evidence" value="ECO:0007669"/>
    <property type="project" value="TreeGrafter"/>
</dbReference>
<evidence type="ECO:0000256" key="9">
    <source>
        <dbReference type="ARBA" id="ARBA00022763"/>
    </source>
</evidence>
<sequence length="347" mass="37876">MPIPTQCTAEGGVSDASAALDAVTRAEKTARVRVRLLAWFATNRRDLPWRQTRDPYRILVSEVMLQQTQVDRVVSYYNRFLERFPTVVDLAAAPTADVIRAWAGLGYNRRAVNLQRTAQSVVDDHGGEFPRSVDALRALPGIGAYTAGAVACFAFEQDVGFIDTNIRRVIHRLFAGVDVPTLQRSERELAALAARLVPPNRGWEWNQGVIEFGALQCTARRPACVVCPLQADCLAYPAIQTAIAELPRGTRTAQKREAPFAGSNRYYRGQILARLRDAGESAAGGGIPLHTLGPLVREGFSDADVPWLYGVVQGLAKDGLAKVAEAPPSYDPSEPLETTGEVRVELP</sequence>
<dbReference type="PANTHER" id="PTHR42944:SF1">
    <property type="entry name" value="ADENINE DNA GLYCOSYLASE"/>
    <property type="match status" value="1"/>
</dbReference>
<comment type="function">
    <text evidence="3">Adenine glycosylase active on G-A mispairs. MutY also corrects error-prone DNA synthesis past GO lesions which are due to the oxidatively damaged form of guanine: 7,8-dihydro-8-oxoguanine (8-oxo-dGTP).</text>
</comment>
<evidence type="ECO:0000259" key="16">
    <source>
        <dbReference type="SMART" id="SM00478"/>
    </source>
</evidence>
<dbReference type="InterPro" id="IPR044298">
    <property type="entry name" value="MIG/MutY"/>
</dbReference>
<dbReference type="Pfam" id="PF10576">
    <property type="entry name" value="EndIII_4Fe-2S"/>
    <property type="match status" value="1"/>
</dbReference>
<dbReference type="EMBL" id="CADCWE010000206">
    <property type="protein sequence ID" value="CAA9554226.1"/>
    <property type="molecule type" value="Genomic_DNA"/>
</dbReference>
<evidence type="ECO:0000256" key="2">
    <source>
        <dbReference type="ARBA" id="ARBA00001966"/>
    </source>
</evidence>
<evidence type="ECO:0000256" key="7">
    <source>
        <dbReference type="ARBA" id="ARBA00022485"/>
    </source>
</evidence>
<dbReference type="AlphaFoldDB" id="A0A6J4UNS1"/>
<dbReference type="SUPFAM" id="SSF48150">
    <property type="entry name" value="DNA-glycosylase"/>
    <property type="match status" value="1"/>
</dbReference>
<evidence type="ECO:0000256" key="3">
    <source>
        <dbReference type="ARBA" id="ARBA00002933"/>
    </source>
</evidence>
<dbReference type="PANTHER" id="PTHR42944">
    <property type="entry name" value="ADENINE DNA GLYCOSYLASE"/>
    <property type="match status" value="1"/>
</dbReference>
<keyword evidence="14 17" id="KW-0326">Glycosidase</keyword>
<dbReference type="FunFam" id="1.10.340.30:FF:000002">
    <property type="entry name" value="Adenine DNA glycosylase"/>
    <property type="match status" value="1"/>
</dbReference>
<reference evidence="17" key="1">
    <citation type="submission" date="2020-02" db="EMBL/GenBank/DDBJ databases">
        <authorList>
            <person name="Meier V. D."/>
        </authorList>
    </citation>
    <scope>NUCLEOTIDE SEQUENCE</scope>
    <source>
        <strain evidence="17">AVDCRST_MAG73</strain>
    </source>
</reference>
<keyword evidence="12" id="KW-0411">Iron-sulfur</keyword>
<dbReference type="InterPro" id="IPR003265">
    <property type="entry name" value="HhH-GPD_domain"/>
</dbReference>
<comment type="cofactor">
    <cofactor evidence="2">
        <name>[4Fe-4S] cluster</name>
        <dbReference type="ChEBI" id="CHEBI:49883"/>
    </cofactor>
</comment>
<keyword evidence="8" id="KW-0479">Metal-binding</keyword>
<dbReference type="GO" id="GO:0051539">
    <property type="term" value="F:4 iron, 4 sulfur cluster binding"/>
    <property type="evidence" value="ECO:0007669"/>
    <property type="project" value="UniProtKB-KW"/>
</dbReference>
<evidence type="ECO:0000256" key="4">
    <source>
        <dbReference type="ARBA" id="ARBA00008343"/>
    </source>
</evidence>
<dbReference type="GO" id="GO:0006298">
    <property type="term" value="P:mismatch repair"/>
    <property type="evidence" value="ECO:0007669"/>
    <property type="project" value="TreeGrafter"/>
</dbReference>
<evidence type="ECO:0000256" key="10">
    <source>
        <dbReference type="ARBA" id="ARBA00022801"/>
    </source>
</evidence>
<feature type="region of interest" description="Disordered" evidence="15">
    <location>
        <begin position="325"/>
        <end position="347"/>
    </location>
</feature>
<evidence type="ECO:0000256" key="11">
    <source>
        <dbReference type="ARBA" id="ARBA00023004"/>
    </source>
</evidence>
<gene>
    <name evidence="17" type="ORF">AVDCRST_MAG73-3152</name>
</gene>
<organism evidence="17">
    <name type="scientific">uncultured Thermomicrobiales bacterium</name>
    <dbReference type="NCBI Taxonomy" id="1645740"/>
    <lineage>
        <taxon>Bacteria</taxon>
        <taxon>Pseudomonadati</taxon>
        <taxon>Thermomicrobiota</taxon>
        <taxon>Thermomicrobia</taxon>
        <taxon>Thermomicrobiales</taxon>
        <taxon>environmental samples</taxon>
    </lineage>
</organism>
<dbReference type="InterPro" id="IPR011257">
    <property type="entry name" value="DNA_glycosylase"/>
</dbReference>
<evidence type="ECO:0000256" key="5">
    <source>
        <dbReference type="ARBA" id="ARBA00012045"/>
    </source>
</evidence>
<name>A0A6J4UNS1_9BACT</name>
<keyword evidence="7" id="KW-0004">4Fe-4S</keyword>
<dbReference type="GO" id="GO:0035485">
    <property type="term" value="F:adenine/guanine mispair binding"/>
    <property type="evidence" value="ECO:0007669"/>
    <property type="project" value="TreeGrafter"/>
</dbReference>
<comment type="catalytic activity">
    <reaction evidence="1">
        <text>Hydrolyzes free adenine bases from 7,8-dihydro-8-oxoguanine:adenine mismatched double-stranded DNA, leaving an apurinic site.</text>
        <dbReference type="EC" id="3.2.2.31"/>
    </reaction>
</comment>
<dbReference type="InterPro" id="IPR023170">
    <property type="entry name" value="HhH_base_excis_C"/>
</dbReference>
<dbReference type="Pfam" id="PF00633">
    <property type="entry name" value="HHH"/>
    <property type="match status" value="1"/>
</dbReference>
<dbReference type="GO" id="GO:0006284">
    <property type="term" value="P:base-excision repair"/>
    <property type="evidence" value="ECO:0007669"/>
    <property type="project" value="InterPro"/>
</dbReference>
<proteinExistence type="inferred from homology"/>
<evidence type="ECO:0000256" key="14">
    <source>
        <dbReference type="ARBA" id="ARBA00023295"/>
    </source>
</evidence>
<dbReference type="SMART" id="SM00525">
    <property type="entry name" value="FES"/>
    <property type="match status" value="1"/>
</dbReference>
<evidence type="ECO:0000256" key="6">
    <source>
        <dbReference type="ARBA" id="ARBA00022023"/>
    </source>
</evidence>
<feature type="domain" description="HhH-GPD" evidence="16">
    <location>
        <begin position="64"/>
        <end position="215"/>
    </location>
</feature>
<dbReference type="GO" id="GO:0000701">
    <property type="term" value="F:purine-specific mismatch base pair DNA N-glycosylase activity"/>
    <property type="evidence" value="ECO:0007669"/>
    <property type="project" value="UniProtKB-EC"/>
</dbReference>
<dbReference type="Gene3D" id="1.10.340.30">
    <property type="entry name" value="Hypothetical protein, domain 2"/>
    <property type="match status" value="1"/>
</dbReference>
<evidence type="ECO:0000256" key="12">
    <source>
        <dbReference type="ARBA" id="ARBA00023014"/>
    </source>
</evidence>
<accession>A0A6J4UNS1</accession>
<dbReference type="Pfam" id="PF00730">
    <property type="entry name" value="HhH-GPD"/>
    <property type="match status" value="1"/>
</dbReference>
<dbReference type="PROSITE" id="PS00764">
    <property type="entry name" value="ENDONUCLEASE_III_1"/>
    <property type="match status" value="1"/>
</dbReference>
<keyword evidence="11" id="KW-0408">Iron</keyword>
<dbReference type="Gene3D" id="1.10.1670.10">
    <property type="entry name" value="Helix-hairpin-Helix base-excision DNA repair enzymes (C-terminal)"/>
    <property type="match status" value="1"/>
</dbReference>
<evidence type="ECO:0000256" key="13">
    <source>
        <dbReference type="ARBA" id="ARBA00023204"/>
    </source>
</evidence>
<dbReference type="SMART" id="SM00478">
    <property type="entry name" value="ENDO3c"/>
    <property type="match status" value="1"/>
</dbReference>
<evidence type="ECO:0000313" key="17">
    <source>
        <dbReference type="EMBL" id="CAA9554226.1"/>
    </source>
</evidence>
<keyword evidence="13" id="KW-0234">DNA repair</keyword>
<protein>
    <recommendedName>
        <fullName evidence="6">Adenine DNA glycosylase</fullName>
        <ecNumber evidence="5">3.2.2.31</ecNumber>
    </recommendedName>
</protein>
<keyword evidence="9" id="KW-0227">DNA damage</keyword>